<dbReference type="InterPro" id="IPR008271">
    <property type="entry name" value="Ser/Thr_kinase_AS"/>
</dbReference>
<dbReference type="FunFam" id="1.10.510.10:FF:000571">
    <property type="entry name" value="Maternal embryonic leucine zipper kinase"/>
    <property type="match status" value="1"/>
</dbReference>
<protein>
    <submittedName>
        <fullName evidence="7">CAMK family protein kinase</fullName>
    </submittedName>
</protein>
<evidence type="ECO:0000259" key="6">
    <source>
        <dbReference type="PROSITE" id="PS50011"/>
    </source>
</evidence>
<feature type="compositionally biased region" description="Basic residues" evidence="5">
    <location>
        <begin position="330"/>
        <end position="348"/>
    </location>
</feature>
<evidence type="ECO:0000256" key="5">
    <source>
        <dbReference type="SAM" id="MobiDB-lite"/>
    </source>
</evidence>
<keyword evidence="4" id="KW-0723">Serine/threonine-protein kinase</keyword>
<evidence type="ECO:0000256" key="1">
    <source>
        <dbReference type="ARBA" id="ARBA00022741"/>
    </source>
</evidence>
<dbReference type="InterPro" id="IPR011009">
    <property type="entry name" value="Kinase-like_dom_sf"/>
</dbReference>
<dbReference type="GO" id="GO:0004674">
    <property type="term" value="F:protein serine/threonine kinase activity"/>
    <property type="evidence" value="ECO:0007669"/>
    <property type="project" value="UniProtKB-KW"/>
</dbReference>
<dbReference type="Gene3D" id="1.10.510.10">
    <property type="entry name" value="Transferase(Phosphotransferase) domain 1"/>
    <property type="match status" value="1"/>
</dbReference>
<dbReference type="InterPro" id="IPR000719">
    <property type="entry name" value="Prot_kinase_dom"/>
</dbReference>
<comment type="similarity">
    <text evidence="4">Belongs to the protein kinase superfamily.</text>
</comment>
<feature type="binding site" evidence="3">
    <location>
        <position position="68"/>
    </location>
    <ligand>
        <name>ATP</name>
        <dbReference type="ChEBI" id="CHEBI:30616"/>
    </ligand>
</feature>
<dbReference type="VEuPathDB" id="TrichDB:TRFO_41849"/>
<dbReference type="Proteomes" id="UP000179807">
    <property type="component" value="Unassembled WGS sequence"/>
</dbReference>
<dbReference type="Pfam" id="PF00069">
    <property type="entry name" value="Pkinase"/>
    <property type="match status" value="1"/>
</dbReference>
<reference evidence="7" key="1">
    <citation type="submission" date="2016-10" db="EMBL/GenBank/DDBJ databases">
        <authorList>
            <person name="Benchimol M."/>
            <person name="Almeida L.G."/>
            <person name="Vasconcelos A.T."/>
            <person name="Perreira-Neves A."/>
            <person name="Rosa I.A."/>
            <person name="Tasca T."/>
            <person name="Bogo M.R."/>
            <person name="de Souza W."/>
        </authorList>
    </citation>
    <scope>NUCLEOTIDE SEQUENCE [LARGE SCALE GENOMIC DNA]</scope>
    <source>
        <strain evidence="7">K</strain>
    </source>
</reference>
<dbReference type="SUPFAM" id="SSF56112">
    <property type="entry name" value="Protein kinase-like (PK-like)"/>
    <property type="match status" value="1"/>
</dbReference>
<dbReference type="CDD" id="cd14014">
    <property type="entry name" value="STKc_PknB_like"/>
    <property type="match status" value="1"/>
</dbReference>
<keyword evidence="7" id="KW-0418">Kinase</keyword>
<dbReference type="AlphaFoldDB" id="A0A1J4KYV4"/>
<evidence type="ECO:0000256" key="4">
    <source>
        <dbReference type="RuleBase" id="RU000304"/>
    </source>
</evidence>
<feature type="compositionally biased region" description="Polar residues" evidence="5">
    <location>
        <begin position="314"/>
        <end position="328"/>
    </location>
</feature>
<proteinExistence type="inferred from homology"/>
<evidence type="ECO:0000313" key="7">
    <source>
        <dbReference type="EMBL" id="OHT16338.1"/>
    </source>
</evidence>
<dbReference type="PROSITE" id="PS50011">
    <property type="entry name" value="PROTEIN_KINASE_DOM"/>
    <property type="match status" value="1"/>
</dbReference>
<sequence length="391" mass="44319">MQRSHSSLIKRKEGKPNTISEFNLEAVNYITKVLQDRDYEVIERLGLGGFSMIYKVKSLRNNNHYAAKVICISSARHANCLSTYKNEKKALSRVYHANIIKMAEAFESGKFCFLILELCGSQSLNDVIKKGTATIPEKISYMRQLLHAIIHVHSCGYAHRDIKPANVLFDDFGRVKLADFGMCVRFQLGQKSSEYLGSPHYMAPEIYKRQPFDPFAADIWALGVTFYLLCGGKVNWPQNIELLSRMIREEGIVVHRGLQPEISSMVLQMTQMDPEQRPNLAKILKQPIFNTTMEKSHSLSRYNSTSSKNLNLIKNLQPNKKNSTSNLISGKKKSYKHSQRKKTQKKTPHSPSNPNLAAAGGSAQKSKPTARHRRQRSVTPRAPDFHILKSS</sequence>
<keyword evidence="7" id="KW-0808">Transferase</keyword>
<evidence type="ECO:0000256" key="2">
    <source>
        <dbReference type="ARBA" id="ARBA00022840"/>
    </source>
</evidence>
<keyword evidence="2 3" id="KW-0067">ATP-binding</keyword>
<gene>
    <name evidence="7" type="ORF">TRFO_41849</name>
</gene>
<keyword evidence="8" id="KW-1185">Reference proteome</keyword>
<name>A0A1J4KYV4_9EUKA</name>
<dbReference type="SMART" id="SM00220">
    <property type="entry name" value="S_TKc"/>
    <property type="match status" value="1"/>
</dbReference>
<organism evidence="7 8">
    <name type="scientific">Tritrichomonas foetus</name>
    <dbReference type="NCBI Taxonomy" id="1144522"/>
    <lineage>
        <taxon>Eukaryota</taxon>
        <taxon>Metamonada</taxon>
        <taxon>Parabasalia</taxon>
        <taxon>Tritrichomonadida</taxon>
        <taxon>Tritrichomonadidae</taxon>
        <taxon>Tritrichomonas</taxon>
    </lineage>
</organism>
<dbReference type="PANTHER" id="PTHR24362">
    <property type="entry name" value="SERINE/THREONINE-PROTEIN KINASE NEK"/>
    <property type="match status" value="1"/>
</dbReference>
<comment type="caution">
    <text evidence="7">The sequence shown here is derived from an EMBL/GenBank/DDBJ whole genome shotgun (WGS) entry which is preliminary data.</text>
</comment>
<dbReference type="EMBL" id="MLAK01000116">
    <property type="protein sequence ID" value="OHT16338.1"/>
    <property type="molecule type" value="Genomic_DNA"/>
</dbReference>
<dbReference type="PROSITE" id="PS00107">
    <property type="entry name" value="PROTEIN_KINASE_ATP"/>
    <property type="match status" value="1"/>
</dbReference>
<feature type="region of interest" description="Disordered" evidence="5">
    <location>
        <begin position="314"/>
        <end position="391"/>
    </location>
</feature>
<evidence type="ECO:0000256" key="3">
    <source>
        <dbReference type="PROSITE-ProRule" id="PRU10141"/>
    </source>
</evidence>
<dbReference type="PROSITE" id="PS00108">
    <property type="entry name" value="PROTEIN_KINASE_ST"/>
    <property type="match status" value="1"/>
</dbReference>
<accession>A0A1J4KYV4</accession>
<dbReference type="RefSeq" id="XP_068369474.1">
    <property type="nucleotide sequence ID" value="XM_068514008.1"/>
</dbReference>
<feature type="domain" description="Protein kinase" evidence="6">
    <location>
        <begin position="39"/>
        <end position="289"/>
    </location>
</feature>
<keyword evidence="1 3" id="KW-0547">Nucleotide-binding</keyword>
<dbReference type="PANTHER" id="PTHR24362:SF309">
    <property type="entry name" value="PROTEIN KINASE DOMAIN-CONTAINING PROTEIN"/>
    <property type="match status" value="1"/>
</dbReference>
<dbReference type="InterPro" id="IPR017441">
    <property type="entry name" value="Protein_kinase_ATP_BS"/>
</dbReference>
<dbReference type="GeneID" id="94848712"/>
<dbReference type="GO" id="GO:0005524">
    <property type="term" value="F:ATP binding"/>
    <property type="evidence" value="ECO:0007669"/>
    <property type="project" value="UniProtKB-UniRule"/>
</dbReference>
<evidence type="ECO:0000313" key="8">
    <source>
        <dbReference type="Proteomes" id="UP000179807"/>
    </source>
</evidence>
<dbReference type="OrthoDB" id="15247at2759"/>